<dbReference type="PRINTS" id="PR00171">
    <property type="entry name" value="SUGRTRNSPORT"/>
</dbReference>
<keyword evidence="13" id="KW-1185">Reference proteome</keyword>
<dbReference type="AlphaFoldDB" id="A0A8T9CF13"/>
<evidence type="ECO:0000313" key="13">
    <source>
        <dbReference type="Proteomes" id="UP000469558"/>
    </source>
</evidence>
<feature type="transmembrane region" description="Helical" evidence="10">
    <location>
        <begin position="172"/>
        <end position="193"/>
    </location>
</feature>
<dbReference type="GO" id="GO:0016020">
    <property type="term" value="C:membrane"/>
    <property type="evidence" value="ECO:0007669"/>
    <property type="project" value="UniProtKB-SubCell"/>
</dbReference>
<comment type="subcellular location">
    <subcellularLocation>
        <location evidence="1">Membrane</location>
        <topology evidence="1">Multi-pass membrane protein</topology>
    </subcellularLocation>
</comment>
<comment type="caution">
    <text evidence="12">The sequence shown here is derived from an EMBL/GenBank/DDBJ whole genome shotgun (WGS) entry which is preliminary data.</text>
</comment>
<accession>A0A8T9CF13</accession>
<proteinExistence type="inferred from homology"/>
<feature type="transmembrane region" description="Helical" evidence="10">
    <location>
        <begin position="496"/>
        <end position="518"/>
    </location>
</feature>
<dbReference type="InterPro" id="IPR003663">
    <property type="entry name" value="Sugar/inositol_transpt"/>
</dbReference>
<dbReference type="Proteomes" id="UP000469558">
    <property type="component" value="Unassembled WGS sequence"/>
</dbReference>
<feature type="transmembrane region" description="Helical" evidence="10">
    <location>
        <begin position="410"/>
        <end position="434"/>
    </location>
</feature>
<protein>
    <submittedName>
        <fullName evidence="12">Myo-inositol transporter</fullName>
    </submittedName>
</protein>
<dbReference type="PROSITE" id="PS50850">
    <property type="entry name" value="MFS"/>
    <property type="match status" value="1"/>
</dbReference>
<dbReference type="PROSITE" id="PS00216">
    <property type="entry name" value="SUGAR_TRANSPORT_1"/>
    <property type="match status" value="1"/>
</dbReference>
<dbReference type="Pfam" id="PF00083">
    <property type="entry name" value="Sugar_tr"/>
    <property type="match status" value="1"/>
</dbReference>
<feature type="transmembrane region" description="Helical" evidence="10">
    <location>
        <begin position="462"/>
        <end position="484"/>
    </location>
</feature>
<evidence type="ECO:0000256" key="10">
    <source>
        <dbReference type="SAM" id="Phobius"/>
    </source>
</evidence>
<evidence type="ECO:0000256" key="9">
    <source>
        <dbReference type="SAM" id="MobiDB-lite"/>
    </source>
</evidence>
<dbReference type="Gene3D" id="1.20.1250.20">
    <property type="entry name" value="MFS general substrate transporter like domains"/>
    <property type="match status" value="1"/>
</dbReference>
<sequence length="580" mass="62750">MASRQTTTTIPPLNGYPQSHNSLDFTTAPEAIALSDMADTAEEPLMGRPTDDDEDPELNDISLLLEKNLKNPGVFVWLLTFSAGISGLLFGYDTGVISSTLVSINSSLGHPLTTLDKSLITSATALFALLVSPVSGILADTLGRKRVVLLADVAFILGAVLQALTTSVAGMILGRAIVGIAVGAGSFVTPLYIAEISPAPFRGRLLTLNVLFITLGQVIAYIVGWAFVQWGNEATGYKWILGLGAVPAALQCLIMIVMPETPRWLVQVGRHDEARRVLNKVFGAGIDVQRMVDGVLKGIEKEVQEEEEAKRGRMKAQKHKGVSSWVIDSKDLWAELFRIAGNRRALAIACLLQGLQQLCGFNSLMYFSATIFTILGFSSPTLTSLSVAVTNFIMTCVALGLIDRVGRRRILLFSIPIMGIGLLFCAAGFVFITLPADLNSENPSSSASAWEEIPLSQRTAPLLVLVSIMLYVGAYALGLGNVPWMQSELFPLNVRSLGSGLSTSTNWGANFIVGLTFLPMMEYLTPPWTFVIYAGVCFVGWLFIWRIYPETKGLSLEEVGELLANGWGVKESLRRPEVDG</sequence>
<keyword evidence="6 10" id="KW-0472">Membrane</keyword>
<feature type="transmembrane region" description="Helical" evidence="10">
    <location>
        <begin position="530"/>
        <end position="548"/>
    </location>
</feature>
<evidence type="ECO:0000313" key="12">
    <source>
        <dbReference type="EMBL" id="TVY83816.1"/>
    </source>
</evidence>
<dbReference type="InterPro" id="IPR020846">
    <property type="entry name" value="MFS_dom"/>
</dbReference>
<feature type="transmembrane region" description="Helical" evidence="10">
    <location>
        <begin position="147"/>
        <end position="166"/>
    </location>
</feature>
<dbReference type="InterPro" id="IPR036259">
    <property type="entry name" value="MFS_trans_sf"/>
</dbReference>
<organism evidence="12 13">
    <name type="scientific">Lachnellula suecica</name>
    <dbReference type="NCBI Taxonomy" id="602035"/>
    <lineage>
        <taxon>Eukaryota</taxon>
        <taxon>Fungi</taxon>
        <taxon>Dikarya</taxon>
        <taxon>Ascomycota</taxon>
        <taxon>Pezizomycotina</taxon>
        <taxon>Leotiomycetes</taxon>
        <taxon>Helotiales</taxon>
        <taxon>Lachnaceae</taxon>
        <taxon>Lachnellula</taxon>
    </lineage>
</organism>
<comment type="catalytic activity">
    <reaction evidence="7">
        <text>myo-inositol(out) + H(+)(out) = myo-inositol(in) + H(+)(in)</text>
        <dbReference type="Rhea" id="RHEA:60364"/>
        <dbReference type="ChEBI" id="CHEBI:15378"/>
        <dbReference type="ChEBI" id="CHEBI:17268"/>
    </reaction>
</comment>
<evidence type="ECO:0000256" key="8">
    <source>
        <dbReference type="RuleBase" id="RU003346"/>
    </source>
</evidence>
<keyword evidence="5 10" id="KW-1133">Transmembrane helix</keyword>
<gene>
    <name evidence="12" type="primary">itr1</name>
    <name evidence="12" type="ORF">LSUE1_G001220</name>
</gene>
<dbReference type="FunFam" id="1.20.1250.20:FF:000073">
    <property type="entry name" value="MFS myo-inositol transporter, putative"/>
    <property type="match status" value="1"/>
</dbReference>
<evidence type="ECO:0000256" key="5">
    <source>
        <dbReference type="ARBA" id="ARBA00022989"/>
    </source>
</evidence>
<keyword evidence="3 8" id="KW-0813">Transport</keyword>
<name>A0A8T9CF13_9HELO</name>
<feature type="transmembrane region" description="Helical" evidence="10">
    <location>
        <begin position="239"/>
        <end position="258"/>
    </location>
</feature>
<dbReference type="OrthoDB" id="6339427at2759"/>
<feature type="transmembrane region" description="Helical" evidence="10">
    <location>
        <begin position="383"/>
        <end position="403"/>
    </location>
</feature>
<feature type="transmembrane region" description="Helical" evidence="10">
    <location>
        <begin position="74"/>
        <end position="92"/>
    </location>
</feature>
<dbReference type="GO" id="GO:0005366">
    <property type="term" value="F:myo-inositol:proton symporter activity"/>
    <property type="evidence" value="ECO:0007669"/>
    <property type="project" value="TreeGrafter"/>
</dbReference>
<dbReference type="PANTHER" id="PTHR48020:SF12">
    <property type="entry name" value="PROTON MYO-INOSITOL COTRANSPORTER"/>
    <property type="match status" value="1"/>
</dbReference>
<evidence type="ECO:0000256" key="3">
    <source>
        <dbReference type="ARBA" id="ARBA00022448"/>
    </source>
</evidence>
<evidence type="ECO:0000256" key="1">
    <source>
        <dbReference type="ARBA" id="ARBA00004141"/>
    </source>
</evidence>
<dbReference type="InterPro" id="IPR050814">
    <property type="entry name" value="Myo-inositol_Transporter"/>
</dbReference>
<feature type="region of interest" description="Disordered" evidence="9">
    <location>
        <begin position="1"/>
        <end position="21"/>
    </location>
</feature>
<dbReference type="EMBL" id="QGMK01000150">
    <property type="protein sequence ID" value="TVY83816.1"/>
    <property type="molecule type" value="Genomic_DNA"/>
</dbReference>
<dbReference type="PROSITE" id="PS00217">
    <property type="entry name" value="SUGAR_TRANSPORT_2"/>
    <property type="match status" value="1"/>
</dbReference>
<evidence type="ECO:0000256" key="6">
    <source>
        <dbReference type="ARBA" id="ARBA00023136"/>
    </source>
</evidence>
<dbReference type="GO" id="GO:1904679">
    <property type="term" value="P:myo-inositol import across plasma membrane"/>
    <property type="evidence" value="ECO:0007669"/>
    <property type="project" value="TreeGrafter"/>
</dbReference>
<evidence type="ECO:0000256" key="4">
    <source>
        <dbReference type="ARBA" id="ARBA00022692"/>
    </source>
</evidence>
<dbReference type="NCBIfam" id="TIGR00879">
    <property type="entry name" value="SP"/>
    <property type="match status" value="1"/>
</dbReference>
<dbReference type="InterPro" id="IPR005829">
    <property type="entry name" value="Sugar_transporter_CS"/>
</dbReference>
<feature type="transmembrane region" description="Helical" evidence="10">
    <location>
        <begin position="358"/>
        <end position="377"/>
    </location>
</feature>
<feature type="transmembrane region" description="Helical" evidence="10">
    <location>
        <begin position="205"/>
        <end position="227"/>
    </location>
</feature>
<comment type="similarity">
    <text evidence="2 8">Belongs to the major facilitator superfamily. Sugar transporter (TC 2.A.1.1) family.</text>
</comment>
<feature type="transmembrane region" description="Helical" evidence="10">
    <location>
        <begin position="119"/>
        <end position="140"/>
    </location>
</feature>
<reference evidence="12 13" key="1">
    <citation type="submission" date="2018-05" db="EMBL/GenBank/DDBJ databases">
        <title>Genome sequencing and assembly of the regulated plant pathogen Lachnellula willkommii and related sister species for the development of diagnostic species identification markers.</title>
        <authorList>
            <person name="Giroux E."/>
            <person name="Bilodeau G."/>
        </authorList>
    </citation>
    <scope>NUCLEOTIDE SEQUENCE [LARGE SCALE GENOMIC DNA]</scope>
    <source>
        <strain evidence="12 13">CBS 268.59</strain>
    </source>
</reference>
<evidence type="ECO:0000256" key="7">
    <source>
        <dbReference type="ARBA" id="ARBA00049119"/>
    </source>
</evidence>
<keyword evidence="4 10" id="KW-0812">Transmembrane</keyword>
<dbReference type="PANTHER" id="PTHR48020">
    <property type="entry name" value="PROTON MYO-INOSITOL COTRANSPORTER"/>
    <property type="match status" value="1"/>
</dbReference>
<evidence type="ECO:0000256" key="2">
    <source>
        <dbReference type="ARBA" id="ARBA00010992"/>
    </source>
</evidence>
<dbReference type="InterPro" id="IPR005828">
    <property type="entry name" value="MFS_sugar_transport-like"/>
</dbReference>
<dbReference type="SUPFAM" id="SSF103473">
    <property type="entry name" value="MFS general substrate transporter"/>
    <property type="match status" value="1"/>
</dbReference>
<feature type="domain" description="Major facilitator superfamily (MFS) profile" evidence="11">
    <location>
        <begin position="79"/>
        <end position="552"/>
    </location>
</feature>
<evidence type="ECO:0000259" key="11">
    <source>
        <dbReference type="PROSITE" id="PS50850"/>
    </source>
</evidence>